<dbReference type="EMBL" id="JAPQKP010000006">
    <property type="protein sequence ID" value="KAJ5185831.1"/>
    <property type="molecule type" value="Genomic_DNA"/>
</dbReference>
<dbReference type="Gene3D" id="3.30.160.380">
    <property type="entry name" value="Dicer dimerisation domain"/>
    <property type="match status" value="1"/>
</dbReference>
<evidence type="ECO:0000259" key="13">
    <source>
        <dbReference type="PROSITE" id="PS51194"/>
    </source>
</evidence>
<dbReference type="PROSITE" id="PS51192">
    <property type="entry name" value="HELICASE_ATP_BIND_1"/>
    <property type="match status" value="1"/>
</dbReference>
<evidence type="ECO:0000259" key="14">
    <source>
        <dbReference type="PROSITE" id="PS51327"/>
    </source>
</evidence>
<evidence type="ECO:0000256" key="4">
    <source>
        <dbReference type="ARBA" id="ARBA00022801"/>
    </source>
</evidence>
<dbReference type="InterPro" id="IPR036389">
    <property type="entry name" value="RNase_III_sf"/>
</dbReference>
<evidence type="ECO:0000256" key="2">
    <source>
        <dbReference type="ARBA" id="ARBA00022737"/>
    </source>
</evidence>
<dbReference type="GO" id="GO:0005634">
    <property type="term" value="C:nucleus"/>
    <property type="evidence" value="ECO:0007669"/>
    <property type="project" value="TreeGrafter"/>
</dbReference>
<comment type="function">
    <text evidence="9">Dicer-like endonuclease involved in cleaving double-stranded RNA in the RNA interference (RNAi) pathway. Produces 21 to 25 bp dsRNAs (siRNAs) which target the selective destruction of homologous RNAs leading to sequence-specific suppression of gene expression, called post-transcriptional gene silencing (PTGS). Part of a broad host defense response against viral infection and transposons.</text>
</comment>
<organism evidence="15 16">
    <name type="scientific">Penicillium cf. griseofulvum</name>
    <dbReference type="NCBI Taxonomy" id="2972120"/>
    <lineage>
        <taxon>Eukaryota</taxon>
        <taxon>Fungi</taxon>
        <taxon>Dikarya</taxon>
        <taxon>Ascomycota</taxon>
        <taxon>Pezizomycotina</taxon>
        <taxon>Eurotiomycetes</taxon>
        <taxon>Eurotiomycetidae</taxon>
        <taxon>Eurotiales</taxon>
        <taxon>Aspergillaceae</taxon>
        <taxon>Penicillium</taxon>
    </lineage>
</organism>
<gene>
    <name evidence="15" type="ORF">N7472_010671</name>
</gene>
<dbReference type="InterPro" id="IPR001650">
    <property type="entry name" value="Helicase_C-like"/>
</dbReference>
<evidence type="ECO:0000256" key="5">
    <source>
        <dbReference type="ARBA" id="ARBA00022806"/>
    </source>
</evidence>
<comment type="similarity">
    <text evidence="10">Belongs to the helicase family. Dicer subfamily.</text>
</comment>
<evidence type="ECO:0000313" key="16">
    <source>
        <dbReference type="Proteomes" id="UP001150879"/>
    </source>
</evidence>
<dbReference type="Pfam" id="PF00270">
    <property type="entry name" value="DEAD"/>
    <property type="match status" value="1"/>
</dbReference>
<dbReference type="PANTHER" id="PTHR14950">
    <property type="entry name" value="DICER-RELATED"/>
    <property type="match status" value="1"/>
</dbReference>
<dbReference type="PANTHER" id="PTHR14950:SF37">
    <property type="entry name" value="ENDORIBONUCLEASE DICER"/>
    <property type="match status" value="1"/>
</dbReference>
<evidence type="ECO:0000256" key="8">
    <source>
        <dbReference type="ARBA" id="ARBA00023118"/>
    </source>
</evidence>
<reference evidence="15" key="1">
    <citation type="submission" date="2022-11" db="EMBL/GenBank/DDBJ databases">
        <authorList>
            <person name="Petersen C."/>
        </authorList>
    </citation>
    <scope>NUCLEOTIDE SEQUENCE</scope>
    <source>
        <strain evidence="15">IBT 16849</strain>
    </source>
</reference>
<evidence type="ECO:0000256" key="7">
    <source>
        <dbReference type="ARBA" id="ARBA00022884"/>
    </source>
</evidence>
<dbReference type="InterPro" id="IPR014001">
    <property type="entry name" value="Helicase_ATP-bd"/>
</dbReference>
<feature type="domain" description="RNase III" evidence="11">
    <location>
        <begin position="908"/>
        <end position="1025"/>
    </location>
</feature>
<dbReference type="PROSITE" id="PS50142">
    <property type="entry name" value="RNASE_3_2"/>
    <property type="match status" value="2"/>
</dbReference>
<dbReference type="GO" id="GO:0004525">
    <property type="term" value="F:ribonuclease III activity"/>
    <property type="evidence" value="ECO:0007669"/>
    <property type="project" value="InterPro"/>
</dbReference>
<dbReference type="CDD" id="cd00593">
    <property type="entry name" value="RIBOc"/>
    <property type="match status" value="2"/>
</dbReference>
<keyword evidence="8" id="KW-0051">Antiviral defense</keyword>
<dbReference type="PROSITE" id="PS51194">
    <property type="entry name" value="HELICASE_CTER"/>
    <property type="match status" value="1"/>
</dbReference>
<dbReference type="InterPro" id="IPR005034">
    <property type="entry name" value="Dicer_dimerisation"/>
</dbReference>
<dbReference type="GO" id="GO:0030422">
    <property type="term" value="P:siRNA processing"/>
    <property type="evidence" value="ECO:0007669"/>
    <property type="project" value="TreeGrafter"/>
</dbReference>
<dbReference type="SUPFAM" id="SSF69065">
    <property type="entry name" value="RNase III domain-like"/>
    <property type="match status" value="2"/>
</dbReference>
<dbReference type="GO" id="GO:0051607">
    <property type="term" value="P:defense response to virus"/>
    <property type="evidence" value="ECO:0007669"/>
    <property type="project" value="UniProtKB-KW"/>
</dbReference>
<comment type="caution">
    <text evidence="15">The sequence shown here is derived from an EMBL/GenBank/DDBJ whole genome shotgun (WGS) entry which is preliminary data.</text>
</comment>
<reference evidence="15" key="2">
    <citation type="journal article" date="2023" name="IMA Fungus">
        <title>Comparative genomic study of the Penicillium genus elucidates a diverse pangenome and 15 lateral gene transfer events.</title>
        <authorList>
            <person name="Petersen C."/>
            <person name="Sorensen T."/>
            <person name="Nielsen M.R."/>
            <person name="Sondergaard T.E."/>
            <person name="Sorensen J.L."/>
            <person name="Fitzpatrick D.A."/>
            <person name="Frisvad J.C."/>
            <person name="Nielsen K.L."/>
        </authorList>
    </citation>
    <scope>NUCLEOTIDE SEQUENCE</scope>
    <source>
        <strain evidence="15">IBT 16849</strain>
    </source>
</reference>
<dbReference type="PROSITE" id="PS51327">
    <property type="entry name" value="DICER_DSRBF"/>
    <property type="match status" value="1"/>
</dbReference>
<dbReference type="InterPro" id="IPR027417">
    <property type="entry name" value="P-loop_NTPase"/>
</dbReference>
<keyword evidence="2" id="KW-0677">Repeat</keyword>
<dbReference type="Proteomes" id="UP001150879">
    <property type="component" value="Unassembled WGS sequence"/>
</dbReference>
<dbReference type="GO" id="GO:0005524">
    <property type="term" value="F:ATP binding"/>
    <property type="evidence" value="ECO:0007669"/>
    <property type="project" value="UniProtKB-KW"/>
</dbReference>
<dbReference type="Gene3D" id="1.10.1520.10">
    <property type="entry name" value="Ribonuclease III domain"/>
    <property type="match status" value="2"/>
</dbReference>
<accession>A0A9W9M186</accession>
<dbReference type="GO" id="GO:0003723">
    <property type="term" value="F:RNA binding"/>
    <property type="evidence" value="ECO:0007669"/>
    <property type="project" value="UniProtKB-UniRule"/>
</dbReference>
<evidence type="ECO:0000259" key="12">
    <source>
        <dbReference type="PROSITE" id="PS51192"/>
    </source>
</evidence>
<evidence type="ECO:0000256" key="9">
    <source>
        <dbReference type="ARBA" id="ARBA00025403"/>
    </source>
</evidence>
<evidence type="ECO:0000259" key="11">
    <source>
        <dbReference type="PROSITE" id="PS50142"/>
    </source>
</evidence>
<dbReference type="SMART" id="SM00490">
    <property type="entry name" value="HELICc"/>
    <property type="match status" value="1"/>
</dbReference>
<feature type="domain" description="Dicer dsRNA-binding fold" evidence="14">
    <location>
        <begin position="540"/>
        <end position="634"/>
    </location>
</feature>
<dbReference type="PROSITE" id="PS00517">
    <property type="entry name" value="RNASE_3_1"/>
    <property type="match status" value="2"/>
</dbReference>
<evidence type="ECO:0000256" key="6">
    <source>
        <dbReference type="ARBA" id="ARBA00022840"/>
    </source>
</evidence>
<keyword evidence="5 15" id="KW-0347">Helicase</keyword>
<keyword evidence="7 10" id="KW-0694">RNA-binding</keyword>
<keyword evidence="3" id="KW-0547">Nucleotide-binding</keyword>
<dbReference type="Pfam" id="PF00636">
    <property type="entry name" value="Ribonuclease_3"/>
    <property type="match status" value="2"/>
</dbReference>
<dbReference type="Pfam" id="PF03368">
    <property type="entry name" value="Dicer_dimer"/>
    <property type="match status" value="1"/>
</dbReference>
<evidence type="ECO:0000313" key="15">
    <source>
        <dbReference type="EMBL" id="KAJ5185831.1"/>
    </source>
</evidence>
<name>A0A9W9M186_9EURO</name>
<dbReference type="SUPFAM" id="SSF52540">
    <property type="entry name" value="P-loop containing nucleoside triphosphate hydrolases"/>
    <property type="match status" value="1"/>
</dbReference>
<proteinExistence type="inferred from homology"/>
<protein>
    <submittedName>
        <fullName evidence="15">ATP-dependent helicase dcl2</fullName>
    </submittedName>
</protein>
<keyword evidence="6" id="KW-0067">ATP-binding</keyword>
<feature type="domain" description="Helicase ATP-binding" evidence="12">
    <location>
        <begin position="13"/>
        <end position="210"/>
    </location>
</feature>
<dbReference type="GO" id="GO:0005737">
    <property type="term" value="C:cytoplasm"/>
    <property type="evidence" value="ECO:0007669"/>
    <property type="project" value="TreeGrafter"/>
</dbReference>
<dbReference type="InterPro" id="IPR000999">
    <property type="entry name" value="RNase_III_dom"/>
</dbReference>
<feature type="domain" description="RNase III" evidence="11">
    <location>
        <begin position="1062"/>
        <end position="1245"/>
    </location>
</feature>
<evidence type="ECO:0000256" key="3">
    <source>
        <dbReference type="ARBA" id="ARBA00022741"/>
    </source>
</evidence>
<dbReference type="Pfam" id="PF00271">
    <property type="entry name" value="Helicase_C"/>
    <property type="match status" value="1"/>
</dbReference>
<keyword evidence="16" id="KW-1185">Reference proteome</keyword>
<dbReference type="GO" id="GO:0050688">
    <property type="term" value="P:regulation of defense response to virus"/>
    <property type="evidence" value="ECO:0007669"/>
    <property type="project" value="UniProtKB-KW"/>
</dbReference>
<evidence type="ECO:0000256" key="10">
    <source>
        <dbReference type="PROSITE-ProRule" id="PRU00657"/>
    </source>
</evidence>
<dbReference type="Gene3D" id="3.40.50.300">
    <property type="entry name" value="P-loop containing nucleotide triphosphate hydrolases"/>
    <property type="match status" value="2"/>
</dbReference>
<dbReference type="GO" id="GO:0004386">
    <property type="term" value="F:helicase activity"/>
    <property type="evidence" value="ECO:0007669"/>
    <property type="project" value="UniProtKB-KW"/>
</dbReference>
<dbReference type="InterPro" id="IPR011545">
    <property type="entry name" value="DEAD/DEAH_box_helicase_dom"/>
</dbReference>
<dbReference type="SMART" id="SM00535">
    <property type="entry name" value="RIBOc"/>
    <property type="match status" value="2"/>
</dbReference>
<feature type="domain" description="Helicase C-terminal" evidence="13">
    <location>
        <begin position="348"/>
        <end position="510"/>
    </location>
</feature>
<keyword evidence="1" id="KW-0930">Antiviral protein</keyword>
<keyword evidence="4" id="KW-0378">Hydrolase</keyword>
<sequence>MDNLQPRSYQLEMFEMSMKENIIAVATSKILTILRASMRIMAELERCQDNQMVWFLVPTKVLCIQQLTYISRHMPAVSMRMLTGDDGVECWSNQEIWDAALRGLKVVFATHAVLADALTHGFVKLQDLALLVFDEGEKYKLILIYNKTDAIVAHHCVKSHPGNRIMRDFYHRVKAENSYAAVPSILGLTASVDPKKVRELERNLDATCRSPLMQQQELAEHVSDQNLSRIVYSRHRNHAADIPFYLQRLEKIVMELREDSKTRGHTLPDEVSNLHTKACMIWHQLGNWASHYFLTRNWHHIAGRIAGPTNSFSVWWPNHRYSNLITLLRNISGDTSATIQAPGNMSNKVERLLLFLKGKACANLSGIIFVRERSTAYVLSALVNEHPLTHGLFRCAPCVSSSTHSEHWATYNSSISKKSEKVVNDFRCGTNNLIIATNVLEEGIDIPACHLVISFELPDNMTSYIQRRGRARQSTSEFVIMEEDNSESLRQWNVLEKKMKELCLDHNRHRQIVEIDDGESENIVLRFSLDTGALLTAENAVSHLYHFCTTLRSDTPGQTSPSFSCGSDEKKGFRSTVYLPSGVDSSLRVAKGLHWWATKQSARQDAAFQAVHALHRHNLINDHFLPLFQDGSWAEMSQQKTVAAELPLVENFISFWKGIPGHWTKRTMYRCRIEVSKNGEVQSDLAMALFTPVKLPVDTNVDLYWDIQTTFTVTLQPFNLETPLSPVLRSVIREITALLFHSTRGKSPQEDYSEFLPFFTPDLPLEELEEWLDNNRGSLAIRGEQTHLPLLSPRGFIRSPKLHFTPHIFVRWIRNQDARGFTIECRPFEKRRNLIQQATLADQISTQTFTKKACLAATECTIDFLPWELSRASLLIPPIIQILHQHLMAQSIRVEIFGDVPEIGLSSLAEAITSPSSQWPVNYQRLEFLGDSLIKFFVSTHVFHTYPRWHEGYLSKMKDLLVSNERLTSAAVSAHLEQFICADFITRKHPIFWQNKGDAVNKAIPRKVFADVVEALVAAAYEHGGISLSRNLVGIFLPEISNFTSIPQEPSKKNCQFPVHLEIKLDKLLGFKFKNRALIWEALTHPSWQRDQSTGSYQRLEFLGDAVLDFLVARRLHARVPKLAEGRMTEIRVALVNADFLAFLCMDFALTETCYYGQEITASNLGTTVQPRNTALWMFMRHDASDIVKIQTSCSNTYRMLGDSVKKPLKSGRSYPWSTLAQLGASKFYSDLIESTIGAIFVESRGDLEACERFLERIELMAYLERFAAHDVELEHPKSAMDRIMGTRKADFRVKETENGLHDISVWIEGEEVASINHCSSRAEAFVRAADETVSFLSRT</sequence>
<evidence type="ECO:0000256" key="1">
    <source>
        <dbReference type="ARBA" id="ARBA00022721"/>
    </source>
</evidence>
<dbReference type="InterPro" id="IPR038248">
    <property type="entry name" value="Dicer_dimer_sf"/>
</dbReference>